<reference evidence="2" key="1">
    <citation type="submission" date="2022-02" db="EMBL/GenBank/DDBJ databases">
        <title>Emergence and expansion in Europe of a Vibrio aestuarianus clonal complex pathogenic for oysters.</title>
        <authorList>
            <person name="Mesnil A."/>
            <person name="Travers M.-A."/>
        </authorList>
    </citation>
    <scope>NUCLEOTIDE SEQUENCE</scope>
    <source>
        <strain evidence="2">19_064_11T1</strain>
        <strain evidence="3">19_064_15T1</strain>
    </source>
</reference>
<dbReference type="Proteomes" id="UP001140979">
    <property type="component" value="Unassembled WGS sequence"/>
</dbReference>
<gene>
    <name evidence="2" type="ORF">L9W94_08160</name>
    <name evidence="3" type="ORF">L9X51_03145</name>
</gene>
<keyword evidence="1" id="KW-1133">Transmembrane helix</keyword>
<feature type="transmembrane region" description="Helical" evidence="1">
    <location>
        <begin position="54"/>
        <end position="73"/>
    </location>
</feature>
<keyword evidence="1" id="KW-0472">Membrane</keyword>
<keyword evidence="1" id="KW-0812">Transmembrane</keyword>
<dbReference type="Pfam" id="PF11872">
    <property type="entry name" value="DUF3392"/>
    <property type="match status" value="1"/>
</dbReference>
<protein>
    <submittedName>
        <fullName evidence="2">DUF3392 domain-containing protein</fullName>
    </submittedName>
</protein>
<feature type="transmembrane region" description="Helical" evidence="1">
    <location>
        <begin position="12"/>
        <end position="33"/>
    </location>
</feature>
<accession>A0A9X4EWJ8</accession>
<dbReference type="InterPro" id="IPR021813">
    <property type="entry name" value="DUF3392"/>
</dbReference>
<evidence type="ECO:0000313" key="4">
    <source>
        <dbReference type="Proteomes" id="UP001140979"/>
    </source>
</evidence>
<organism evidence="2 4">
    <name type="scientific">Vibrio aestuarianus</name>
    <dbReference type="NCBI Taxonomy" id="28171"/>
    <lineage>
        <taxon>Bacteria</taxon>
        <taxon>Pseudomonadati</taxon>
        <taxon>Pseudomonadota</taxon>
        <taxon>Gammaproteobacteria</taxon>
        <taxon>Vibrionales</taxon>
        <taxon>Vibrionaceae</taxon>
        <taxon>Vibrio</taxon>
    </lineage>
</organism>
<feature type="transmembrane region" description="Helical" evidence="1">
    <location>
        <begin position="85"/>
        <end position="103"/>
    </location>
</feature>
<dbReference type="EMBL" id="JAKNAX010000006">
    <property type="protein sequence ID" value="MDE1345436.1"/>
    <property type="molecule type" value="Genomic_DNA"/>
</dbReference>
<dbReference type="AlphaFoldDB" id="A0A9X4EWJ8"/>
<dbReference type="EMBL" id="JAKNBA010000011">
    <property type="protein sequence ID" value="MDE1242120.1"/>
    <property type="molecule type" value="Genomic_DNA"/>
</dbReference>
<proteinExistence type="predicted"/>
<evidence type="ECO:0000313" key="3">
    <source>
        <dbReference type="EMBL" id="MDE1345436.1"/>
    </source>
</evidence>
<dbReference type="Proteomes" id="UP001140978">
    <property type="component" value="Unassembled WGS sequence"/>
</dbReference>
<comment type="caution">
    <text evidence="2">The sequence shown here is derived from an EMBL/GenBank/DDBJ whole genome shotgun (WGS) entry which is preliminary data.</text>
</comment>
<sequence>MNMMNFLAPAGHYIAPYLGEISTAFIACLLVMLGSDINAFIRRLMRNQHFVVRTLAFILINAFGYGLIIIKASPYLAQTLSKLEQGMMFSIVMLSFTVIGIWAQRNRQI</sequence>
<name>A0A9X4EWJ8_9VIBR</name>
<evidence type="ECO:0000256" key="1">
    <source>
        <dbReference type="SAM" id="Phobius"/>
    </source>
</evidence>
<evidence type="ECO:0000313" key="2">
    <source>
        <dbReference type="EMBL" id="MDE1242120.1"/>
    </source>
</evidence>